<name>A0A7L4UTI0_BALHA</name>
<gene>
    <name evidence="1" type="ORF">C7377_0805</name>
</gene>
<dbReference type="AlphaFoldDB" id="A0A7L4UTI0"/>
<organism evidence="1 2">
    <name type="scientific">Balneicella halophila</name>
    <dbReference type="NCBI Taxonomy" id="1537566"/>
    <lineage>
        <taxon>Bacteria</taxon>
        <taxon>Pseudomonadati</taxon>
        <taxon>Bacteroidota</taxon>
        <taxon>Bacteroidia</taxon>
        <taxon>Bacteroidales</taxon>
        <taxon>Balneicellaceae</taxon>
        <taxon>Balneicella</taxon>
    </lineage>
</organism>
<sequence>MCKEKQTWIPFLCLIVLLSACNSKQHPEVLVEFQRFDEAVFSKNINELVADYPAFTPFYLEKIIKVGQAGDSTTVAYFQEFKNTYKSPIYDSVRVVFRTMDSVEKQLALALGNYISYFPNDSIPKLYTHFSGFNESIITNGNIISISLENYLGKSNYYDQLGVYQYLREGMFPNKIPVDIMKMLLFQKVNPTNATDNLLSTMIYQGKVYYVLKELFPKKSLAFFLNYTPEQELWCEANEAMMWSYLVEHQHLFSSDYRTIRSYIDPAPFTKGFPTESPGQTGVWIGFQIVKDYMDNTQTNLTELLDNTDYSDILELSAYNPE</sequence>
<reference evidence="1 2" key="1">
    <citation type="submission" date="2018-05" db="EMBL/GenBank/DDBJ databases">
        <title>Genomic Encyclopedia of Type Strains, Phase IV (KMG-IV): sequencing the most valuable type-strain genomes for metagenomic binning, comparative biology and taxonomic classification.</title>
        <authorList>
            <person name="Goeker M."/>
        </authorList>
    </citation>
    <scope>NUCLEOTIDE SEQUENCE [LARGE SCALE GENOMIC DNA]</scope>
    <source>
        <strain evidence="1 2">DSM 28579</strain>
    </source>
</reference>
<evidence type="ECO:0000313" key="2">
    <source>
        <dbReference type="Proteomes" id="UP000251835"/>
    </source>
</evidence>
<dbReference type="Proteomes" id="UP000251835">
    <property type="component" value="Unassembled WGS sequence"/>
</dbReference>
<accession>A0A7L4UTI0</accession>
<dbReference type="InterPro" id="IPR019853">
    <property type="entry name" value="GldB-like"/>
</dbReference>
<dbReference type="PROSITE" id="PS51257">
    <property type="entry name" value="PROKAR_LIPOPROTEIN"/>
    <property type="match status" value="1"/>
</dbReference>
<dbReference type="OrthoDB" id="976022at2"/>
<proteinExistence type="predicted"/>
<keyword evidence="2" id="KW-1185">Reference proteome</keyword>
<evidence type="ECO:0000313" key="1">
    <source>
        <dbReference type="EMBL" id="PVX52484.1"/>
    </source>
</evidence>
<dbReference type="RefSeq" id="WP_116496014.1">
    <property type="nucleotide sequence ID" value="NZ_QENZ01000003.1"/>
</dbReference>
<comment type="caution">
    <text evidence="1">The sequence shown here is derived from an EMBL/GenBank/DDBJ whole genome shotgun (WGS) entry which is preliminary data.</text>
</comment>
<dbReference type="EMBL" id="QENZ01000003">
    <property type="protein sequence ID" value="PVX52484.1"/>
    <property type="molecule type" value="Genomic_DNA"/>
</dbReference>
<protein>
    <submittedName>
        <fullName evidence="1">Uncharacterized protein YjaZ</fullName>
    </submittedName>
</protein>
<dbReference type="Pfam" id="PF25594">
    <property type="entry name" value="GldB_lipo"/>
    <property type="match status" value="1"/>
</dbReference>